<keyword evidence="11 12" id="KW-0407">Ion channel</keyword>
<dbReference type="Proteomes" id="UP001652620">
    <property type="component" value="Unplaced"/>
</dbReference>
<dbReference type="GeneID" id="105231530"/>
<dbReference type="RefSeq" id="XP_011211173.3">
    <property type="nucleotide sequence ID" value="XM_011212871.4"/>
</dbReference>
<dbReference type="PRINTS" id="PR01078">
    <property type="entry name" value="AMINACHANNEL"/>
</dbReference>
<gene>
    <name evidence="15" type="primary">LOC105231530</name>
</gene>
<evidence type="ECO:0000256" key="4">
    <source>
        <dbReference type="ARBA" id="ARBA00022461"/>
    </source>
</evidence>
<evidence type="ECO:0000256" key="13">
    <source>
        <dbReference type="SAM" id="Phobius"/>
    </source>
</evidence>
<dbReference type="Gene3D" id="2.60.470.10">
    <property type="entry name" value="Acid-sensing ion channels like domains"/>
    <property type="match status" value="1"/>
</dbReference>
<dbReference type="Gene3D" id="1.10.287.770">
    <property type="entry name" value="YojJ-like"/>
    <property type="match status" value="1"/>
</dbReference>
<comment type="similarity">
    <text evidence="2 12">Belongs to the amiloride-sensitive sodium channel (TC 1.A.6) family.</text>
</comment>
<evidence type="ECO:0000256" key="10">
    <source>
        <dbReference type="ARBA" id="ARBA00023201"/>
    </source>
</evidence>
<dbReference type="PANTHER" id="PTHR11690">
    <property type="entry name" value="AMILORIDE-SENSITIVE SODIUM CHANNEL-RELATED"/>
    <property type="match status" value="1"/>
</dbReference>
<dbReference type="InParanoid" id="A0A6I9W315"/>
<dbReference type="PANTHER" id="PTHR11690:SF288">
    <property type="entry name" value="AMILORIDE-SENSITIVE NA+ CHANNEL-RELATED"/>
    <property type="match status" value="1"/>
</dbReference>
<keyword evidence="7" id="KW-0915">Sodium</keyword>
<evidence type="ECO:0000256" key="1">
    <source>
        <dbReference type="ARBA" id="ARBA00004141"/>
    </source>
</evidence>
<keyword evidence="3 12" id="KW-0813">Transport</keyword>
<feature type="transmembrane region" description="Helical" evidence="13">
    <location>
        <begin position="529"/>
        <end position="553"/>
    </location>
</feature>
<reference evidence="15" key="1">
    <citation type="submission" date="2025-08" db="UniProtKB">
        <authorList>
            <consortium name="RefSeq"/>
        </authorList>
    </citation>
    <scope>IDENTIFICATION</scope>
    <source>
        <tissue evidence="15">Adult</tissue>
    </source>
</reference>
<dbReference type="GO" id="GO:0005886">
    <property type="term" value="C:plasma membrane"/>
    <property type="evidence" value="ECO:0007669"/>
    <property type="project" value="TreeGrafter"/>
</dbReference>
<evidence type="ECO:0000256" key="6">
    <source>
        <dbReference type="ARBA" id="ARBA00022989"/>
    </source>
</evidence>
<evidence type="ECO:0000256" key="5">
    <source>
        <dbReference type="ARBA" id="ARBA00022692"/>
    </source>
</evidence>
<evidence type="ECO:0000256" key="9">
    <source>
        <dbReference type="ARBA" id="ARBA00023136"/>
    </source>
</evidence>
<dbReference type="GO" id="GO:0015280">
    <property type="term" value="F:ligand-gated sodium channel activity"/>
    <property type="evidence" value="ECO:0007669"/>
    <property type="project" value="TreeGrafter"/>
</dbReference>
<protein>
    <submittedName>
        <fullName evidence="15">Pickpocket protein 28</fullName>
    </submittedName>
</protein>
<evidence type="ECO:0000256" key="3">
    <source>
        <dbReference type="ARBA" id="ARBA00022448"/>
    </source>
</evidence>
<keyword evidence="4 12" id="KW-0894">Sodium channel</keyword>
<dbReference type="OrthoDB" id="6021021at2759"/>
<evidence type="ECO:0000256" key="12">
    <source>
        <dbReference type="RuleBase" id="RU000679"/>
    </source>
</evidence>
<proteinExistence type="inferred from homology"/>
<dbReference type="InterPro" id="IPR001873">
    <property type="entry name" value="ENaC"/>
</dbReference>
<keyword evidence="10 12" id="KW-0739">Sodium transport</keyword>
<keyword evidence="9 13" id="KW-0472">Membrane</keyword>
<evidence type="ECO:0000256" key="2">
    <source>
        <dbReference type="ARBA" id="ARBA00007193"/>
    </source>
</evidence>
<comment type="subcellular location">
    <subcellularLocation>
        <location evidence="1">Membrane</location>
        <topology evidence="1">Multi-pass membrane protein</topology>
    </subcellularLocation>
</comment>
<evidence type="ECO:0000313" key="15">
    <source>
        <dbReference type="RefSeq" id="XP_011211173.3"/>
    </source>
</evidence>
<dbReference type="KEGG" id="bdr:105231530"/>
<dbReference type="Pfam" id="PF00858">
    <property type="entry name" value="ASC"/>
    <property type="match status" value="1"/>
</dbReference>
<evidence type="ECO:0000256" key="11">
    <source>
        <dbReference type="ARBA" id="ARBA00023303"/>
    </source>
</evidence>
<organism evidence="14 15">
    <name type="scientific">Bactrocera dorsalis</name>
    <name type="common">Oriental fruit fly</name>
    <name type="synonym">Dacus dorsalis</name>
    <dbReference type="NCBI Taxonomy" id="27457"/>
    <lineage>
        <taxon>Eukaryota</taxon>
        <taxon>Metazoa</taxon>
        <taxon>Ecdysozoa</taxon>
        <taxon>Arthropoda</taxon>
        <taxon>Hexapoda</taxon>
        <taxon>Insecta</taxon>
        <taxon>Pterygota</taxon>
        <taxon>Neoptera</taxon>
        <taxon>Endopterygota</taxon>
        <taxon>Diptera</taxon>
        <taxon>Brachycera</taxon>
        <taxon>Muscomorpha</taxon>
        <taxon>Tephritoidea</taxon>
        <taxon>Tephritidae</taxon>
        <taxon>Bactrocera</taxon>
        <taxon>Bactrocera</taxon>
    </lineage>
</organism>
<accession>A0A6I9W315</accession>
<evidence type="ECO:0000313" key="14">
    <source>
        <dbReference type="Proteomes" id="UP001652620"/>
    </source>
</evidence>
<keyword evidence="14" id="KW-1185">Reference proteome</keyword>
<sequence length="569" mass="66056">MSYIFCFKMSLMNINKNKKPTLDSRGIDPDRHVPHYEKLGRSIKQIYFEYCSNTSIHGIQYFGERRPLIEKFFWFCVFLASIYCCSNLIHSIYIKWNETPVIVSFSEKSTPIWSIPFPAITICSETKRVPRKEGVTYGEFLTSFREYVKARRYFIPKNISRSDLEEFRTLLHICNPQLVEHGTPKISTDLIDYFRVLENMQPEFNRYYYYCKWFSHFGECDELFTPTYTNEGICYTFNGLNATDLYREDTFQYQRVGFKNFSKRNLILKRPLKWSLQNGYAVDSGIKTYPARVLGAGARAGFFIALQSFRQEVDYTCRGPIQGFKVSLHSPDDVPQVSNQFVRIPMGKEVVIAVKPNMITTSAGIAEYTPQRRQCFLEHERTLRFFKVYTQNNCVLECLTNLTLANCGCVKFSMPRTLEMPVCAENKISCYDRAEDVLLLREFRQGLKESRLNYLGATQCNCLPACTSLAYNTEISHGNFDLEDMLKATGDTSFFEDFPGSQMSRLSIYFKEHQFITSKRSELYGVTDFLANCGGIFGLFMGFSILSLVELLYHISLRLWSNMQRLTTS</sequence>
<name>A0A6I9W315_BACDO</name>
<keyword evidence="5 12" id="KW-0812">Transmembrane</keyword>
<feature type="transmembrane region" description="Helical" evidence="13">
    <location>
        <begin position="72"/>
        <end position="94"/>
    </location>
</feature>
<evidence type="ECO:0000256" key="7">
    <source>
        <dbReference type="ARBA" id="ARBA00023053"/>
    </source>
</evidence>
<keyword evidence="8 12" id="KW-0406">Ion transport</keyword>
<keyword evidence="6 13" id="KW-1133">Transmembrane helix</keyword>
<dbReference type="FunCoup" id="A0A6I9W315">
    <property type="interactions" value="10"/>
</dbReference>
<evidence type="ECO:0000256" key="8">
    <source>
        <dbReference type="ARBA" id="ARBA00023065"/>
    </source>
</evidence>